<sequence length="632" mass="67778">MHALSQTLAHRGPSASRARTRWQPYSSTLAATTTPIRSPSNYLNTPASPVPPSPPSASASSSCLSQSCHLERPRKPSVTQPCQITGQSREAQKNRYVSRLVDQAVNSLCDIWHPDDIPIVFRTSSRTAFSGPTPGDIPPSQPLHLQTPFLQHSRNIQLPSPVSPSTQASPFCPILPTSGSTSYPTARGSTDQGTSRSNQLLPLKGFVHEVLRRSRTSTGVLQTALCYLEAVRGKIPDIRWKENTKATSSGEEQLEDRIIVATEADTSTASCEADLHQFFAAQEPLTAPPSYPLPTMDTTSPGATYTSSTLKRPSPPLPPLPPLPSPLLCPRRTFLACLILASKFMQDRSYSNRAWAKLAGLPPREISRCERALGEALEWRLWVGKGSNGPANGKKTLARSRSEGDVLPVGSSTRVPGVSAGSIGIKRHATAPVAASWEAPSAHASYFGFGLPQVVVDEPEDMQGSTYSRSLPGDATELIQDRSEMSPSLLTPTLSYSPMSSTSSNSDDGERTIQMSGFLDLPLPGMGSHTFDYSAGQKHLKSGLYGSGYSTATSNVMILDSSLIPPIVNPAAMSSGPMSLPPLYETLAGLSSGFTHGISHGIVQMQAGHFNNGVAYPTSSDERARANRFQYE</sequence>
<dbReference type="Proteomes" id="UP000813824">
    <property type="component" value="Unassembled WGS sequence"/>
</dbReference>
<feature type="compositionally biased region" description="Polar residues" evidence="1">
    <location>
        <begin position="77"/>
        <end position="89"/>
    </location>
</feature>
<protein>
    <submittedName>
        <fullName evidence="2">Uncharacterized protein</fullName>
    </submittedName>
</protein>
<dbReference type="GO" id="GO:0005634">
    <property type="term" value="C:nucleus"/>
    <property type="evidence" value="ECO:0007669"/>
    <property type="project" value="TreeGrafter"/>
</dbReference>
<organism evidence="2 3">
    <name type="scientific">Cristinia sonorae</name>
    <dbReference type="NCBI Taxonomy" id="1940300"/>
    <lineage>
        <taxon>Eukaryota</taxon>
        <taxon>Fungi</taxon>
        <taxon>Dikarya</taxon>
        <taxon>Basidiomycota</taxon>
        <taxon>Agaricomycotina</taxon>
        <taxon>Agaricomycetes</taxon>
        <taxon>Agaricomycetidae</taxon>
        <taxon>Agaricales</taxon>
        <taxon>Pleurotineae</taxon>
        <taxon>Stephanosporaceae</taxon>
        <taxon>Cristinia</taxon>
    </lineage>
</organism>
<evidence type="ECO:0000313" key="2">
    <source>
        <dbReference type="EMBL" id="KAH8107909.1"/>
    </source>
</evidence>
<dbReference type="SUPFAM" id="SSF47954">
    <property type="entry name" value="Cyclin-like"/>
    <property type="match status" value="1"/>
</dbReference>
<feature type="compositionally biased region" description="Low complexity" evidence="1">
    <location>
        <begin position="485"/>
        <end position="506"/>
    </location>
</feature>
<name>A0A8K0V1P1_9AGAR</name>
<dbReference type="InterPro" id="IPR013922">
    <property type="entry name" value="Cyclin_PHO80-like"/>
</dbReference>
<dbReference type="GO" id="GO:0000307">
    <property type="term" value="C:cyclin-dependent protein kinase holoenzyme complex"/>
    <property type="evidence" value="ECO:0007669"/>
    <property type="project" value="TreeGrafter"/>
</dbReference>
<dbReference type="Gene3D" id="1.10.472.10">
    <property type="entry name" value="Cyclin-like"/>
    <property type="match status" value="1"/>
</dbReference>
<keyword evidence="3" id="KW-1185">Reference proteome</keyword>
<evidence type="ECO:0000313" key="3">
    <source>
        <dbReference type="Proteomes" id="UP000813824"/>
    </source>
</evidence>
<feature type="compositionally biased region" description="Polar residues" evidence="1">
    <location>
        <begin position="300"/>
        <end position="311"/>
    </location>
</feature>
<dbReference type="AlphaFoldDB" id="A0A8K0V1P1"/>
<dbReference type="InterPro" id="IPR036915">
    <property type="entry name" value="Cyclin-like_sf"/>
</dbReference>
<gene>
    <name evidence="2" type="ORF">BXZ70DRAFT_20733</name>
</gene>
<evidence type="ECO:0000256" key="1">
    <source>
        <dbReference type="SAM" id="MobiDB-lite"/>
    </source>
</evidence>
<accession>A0A8K0V1P1</accession>
<reference evidence="2" key="1">
    <citation type="journal article" date="2021" name="New Phytol.">
        <title>Evolutionary innovations through gain and loss of genes in the ectomycorrhizal Boletales.</title>
        <authorList>
            <person name="Wu G."/>
            <person name="Miyauchi S."/>
            <person name="Morin E."/>
            <person name="Kuo A."/>
            <person name="Drula E."/>
            <person name="Varga T."/>
            <person name="Kohler A."/>
            <person name="Feng B."/>
            <person name="Cao Y."/>
            <person name="Lipzen A."/>
            <person name="Daum C."/>
            <person name="Hundley H."/>
            <person name="Pangilinan J."/>
            <person name="Johnson J."/>
            <person name="Barry K."/>
            <person name="LaButti K."/>
            <person name="Ng V."/>
            <person name="Ahrendt S."/>
            <person name="Min B."/>
            <person name="Choi I.G."/>
            <person name="Park H."/>
            <person name="Plett J.M."/>
            <person name="Magnuson J."/>
            <person name="Spatafora J.W."/>
            <person name="Nagy L.G."/>
            <person name="Henrissat B."/>
            <person name="Grigoriev I.V."/>
            <person name="Yang Z.L."/>
            <person name="Xu J."/>
            <person name="Martin F.M."/>
        </authorList>
    </citation>
    <scope>NUCLEOTIDE SEQUENCE</scope>
    <source>
        <strain evidence="2">KKN 215</strain>
    </source>
</reference>
<dbReference type="PANTHER" id="PTHR15615">
    <property type="match status" value="1"/>
</dbReference>
<dbReference type="EMBL" id="JAEVFJ010000001">
    <property type="protein sequence ID" value="KAH8107909.1"/>
    <property type="molecule type" value="Genomic_DNA"/>
</dbReference>
<comment type="caution">
    <text evidence="2">The sequence shown here is derived from an EMBL/GenBank/DDBJ whole genome shotgun (WGS) entry which is preliminary data.</text>
</comment>
<feature type="region of interest" description="Disordered" evidence="1">
    <location>
        <begin position="392"/>
        <end position="413"/>
    </location>
</feature>
<dbReference type="PANTHER" id="PTHR15615:SF36">
    <property type="entry name" value="PHO85 CYCLIN-5"/>
    <property type="match status" value="1"/>
</dbReference>
<feature type="region of interest" description="Disordered" evidence="1">
    <location>
        <begin position="300"/>
        <end position="319"/>
    </location>
</feature>
<dbReference type="GO" id="GO:0016538">
    <property type="term" value="F:cyclin-dependent protein serine/threonine kinase regulator activity"/>
    <property type="evidence" value="ECO:0007669"/>
    <property type="project" value="TreeGrafter"/>
</dbReference>
<feature type="compositionally biased region" description="Polar residues" evidence="1">
    <location>
        <begin position="23"/>
        <end position="45"/>
    </location>
</feature>
<dbReference type="CDD" id="cd20557">
    <property type="entry name" value="CYCLIN_ScPCL1-like"/>
    <property type="match status" value="1"/>
</dbReference>
<dbReference type="GO" id="GO:0019901">
    <property type="term" value="F:protein kinase binding"/>
    <property type="evidence" value="ECO:0007669"/>
    <property type="project" value="InterPro"/>
</dbReference>
<proteinExistence type="predicted"/>
<feature type="region of interest" description="Disordered" evidence="1">
    <location>
        <begin position="483"/>
        <end position="510"/>
    </location>
</feature>
<feature type="region of interest" description="Disordered" evidence="1">
    <location>
        <begin position="1"/>
        <end position="92"/>
    </location>
</feature>
<dbReference type="OrthoDB" id="286814at2759"/>
<feature type="compositionally biased region" description="Polar residues" evidence="1">
    <location>
        <begin position="177"/>
        <end position="199"/>
    </location>
</feature>
<feature type="region of interest" description="Disordered" evidence="1">
    <location>
        <begin position="176"/>
        <end position="199"/>
    </location>
</feature>